<dbReference type="SMART" id="SM00855">
    <property type="entry name" value="PGAM"/>
    <property type="match status" value="1"/>
</dbReference>
<dbReference type="Proteomes" id="UP000547973">
    <property type="component" value="Unassembled WGS sequence"/>
</dbReference>
<gene>
    <name evidence="1" type="ORF">BKA03_001723</name>
</gene>
<keyword evidence="2" id="KW-1185">Reference proteome</keyword>
<organism evidence="1 2">
    <name type="scientific">Demequina lutea</name>
    <dbReference type="NCBI Taxonomy" id="431489"/>
    <lineage>
        <taxon>Bacteria</taxon>
        <taxon>Bacillati</taxon>
        <taxon>Actinomycetota</taxon>
        <taxon>Actinomycetes</taxon>
        <taxon>Micrococcales</taxon>
        <taxon>Demequinaceae</taxon>
        <taxon>Demequina</taxon>
    </lineage>
</organism>
<dbReference type="AlphaFoldDB" id="A0A7Y9ZA37"/>
<dbReference type="PANTHER" id="PTHR47623:SF1">
    <property type="entry name" value="OS09G0287300 PROTEIN"/>
    <property type="match status" value="1"/>
</dbReference>
<dbReference type="Pfam" id="PF00300">
    <property type="entry name" value="His_Phos_1"/>
    <property type="match status" value="1"/>
</dbReference>
<dbReference type="GO" id="GO:0016787">
    <property type="term" value="F:hydrolase activity"/>
    <property type="evidence" value="ECO:0007669"/>
    <property type="project" value="UniProtKB-KW"/>
</dbReference>
<dbReference type="Gene3D" id="3.40.50.1240">
    <property type="entry name" value="Phosphoglycerate mutase-like"/>
    <property type="match status" value="1"/>
</dbReference>
<dbReference type="PANTHER" id="PTHR47623">
    <property type="entry name" value="OS09G0287300 PROTEIN"/>
    <property type="match status" value="1"/>
</dbReference>
<accession>A0A7Y9ZA37</accession>
<comment type="caution">
    <text evidence="1">The sequence shown here is derived from an EMBL/GenBank/DDBJ whole genome shotgun (WGS) entry which is preliminary data.</text>
</comment>
<proteinExistence type="predicted"/>
<dbReference type="EMBL" id="JACBZO010000001">
    <property type="protein sequence ID" value="NYI41604.1"/>
    <property type="molecule type" value="Genomic_DNA"/>
</dbReference>
<evidence type="ECO:0000313" key="1">
    <source>
        <dbReference type="EMBL" id="NYI41604.1"/>
    </source>
</evidence>
<dbReference type="EC" id="3.1.3.-" evidence="1"/>
<dbReference type="SUPFAM" id="SSF53254">
    <property type="entry name" value="Phosphoglycerate mutase-like"/>
    <property type="match status" value="1"/>
</dbReference>
<dbReference type="InterPro" id="IPR013078">
    <property type="entry name" value="His_Pase_superF_clade-1"/>
</dbReference>
<reference evidence="1 2" key="1">
    <citation type="submission" date="2020-07" db="EMBL/GenBank/DDBJ databases">
        <title>Sequencing the genomes of 1000 actinobacteria strains.</title>
        <authorList>
            <person name="Klenk H.-P."/>
        </authorList>
    </citation>
    <scope>NUCLEOTIDE SEQUENCE [LARGE SCALE GENOMIC DNA]</scope>
    <source>
        <strain evidence="1 2">DSM 19970</strain>
    </source>
</reference>
<keyword evidence="1" id="KW-0378">Hydrolase</keyword>
<dbReference type="CDD" id="cd07067">
    <property type="entry name" value="HP_PGM_like"/>
    <property type="match status" value="1"/>
</dbReference>
<dbReference type="InterPro" id="IPR029033">
    <property type="entry name" value="His_PPase_superfam"/>
</dbReference>
<evidence type="ECO:0000313" key="2">
    <source>
        <dbReference type="Proteomes" id="UP000547973"/>
    </source>
</evidence>
<sequence>MPLLVLVRHAKAEAPQAGLDDHGRALTLEGREASVRLAERLVEAGVVPDLALVSSSNRTVQTFKRMATVFGDMPMRVEDDLYESAGERYLSVLTRAGDAKVVLVVGHEPTTSHVAAWLAGPGSLKRPLQKVAQGMTTSGAAILEFDGTWAGLDHRTARLVDVVDGKPA</sequence>
<dbReference type="RefSeq" id="WP_179397974.1">
    <property type="nucleotide sequence ID" value="NZ_JACBZO010000001.1"/>
</dbReference>
<name>A0A7Y9ZA37_9MICO</name>
<protein>
    <submittedName>
        <fullName evidence="1">Phosphohistidine phosphatase</fullName>
        <ecNumber evidence="1">3.1.3.-</ecNumber>
    </submittedName>
</protein>